<dbReference type="PANTHER" id="PTHR45138:SF9">
    <property type="entry name" value="DIGUANYLATE CYCLASE DGCM-RELATED"/>
    <property type="match status" value="1"/>
</dbReference>
<organism evidence="6 9">
    <name type="scientific">Acidovorax delafieldii</name>
    <name type="common">Pseudomonas delafieldii</name>
    <dbReference type="NCBI Taxonomy" id="47920"/>
    <lineage>
        <taxon>Bacteria</taxon>
        <taxon>Pseudomonadati</taxon>
        <taxon>Pseudomonadota</taxon>
        <taxon>Betaproteobacteria</taxon>
        <taxon>Burkholderiales</taxon>
        <taxon>Comamonadaceae</taxon>
        <taxon>Acidovorax</taxon>
    </lineage>
</organism>
<dbReference type="Gene3D" id="6.10.340.10">
    <property type="match status" value="1"/>
</dbReference>
<dbReference type="InterPro" id="IPR003660">
    <property type="entry name" value="HAMP_dom"/>
</dbReference>
<evidence type="ECO:0000256" key="1">
    <source>
        <dbReference type="ARBA" id="ARBA00012528"/>
    </source>
</evidence>
<evidence type="ECO:0000256" key="3">
    <source>
        <dbReference type="SAM" id="Phobius"/>
    </source>
</evidence>
<dbReference type="InterPro" id="IPR000160">
    <property type="entry name" value="GGDEF_dom"/>
</dbReference>
<dbReference type="NCBIfam" id="TIGR00254">
    <property type="entry name" value="GGDEF"/>
    <property type="match status" value="1"/>
</dbReference>
<dbReference type="CDD" id="cd01949">
    <property type="entry name" value="GGDEF"/>
    <property type="match status" value="1"/>
</dbReference>
<keyword evidence="3" id="KW-0472">Membrane</keyword>
<evidence type="ECO:0000259" key="4">
    <source>
        <dbReference type="PROSITE" id="PS50885"/>
    </source>
</evidence>
<dbReference type="PROSITE" id="PS50887">
    <property type="entry name" value="GGDEF"/>
    <property type="match status" value="1"/>
</dbReference>
<dbReference type="EMBL" id="JAVDTS010000002">
    <property type="protein sequence ID" value="MDR6836689.1"/>
    <property type="molecule type" value="Genomic_DNA"/>
</dbReference>
<dbReference type="PANTHER" id="PTHR45138">
    <property type="entry name" value="REGULATORY COMPONENTS OF SENSORY TRANSDUCTION SYSTEM"/>
    <property type="match status" value="1"/>
</dbReference>
<evidence type="ECO:0000313" key="7">
    <source>
        <dbReference type="EMBL" id="MDR6836689.1"/>
    </source>
</evidence>
<dbReference type="Gene3D" id="3.30.450.20">
    <property type="entry name" value="PAS domain"/>
    <property type="match status" value="1"/>
</dbReference>
<dbReference type="Proteomes" id="UP001249076">
    <property type="component" value="Unassembled WGS sequence"/>
</dbReference>
<protein>
    <recommendedName>
        <fullName evidence="1">diguanylate cyclase</fullName>
        <ecNumber evidence="1">2.7.7.65</ecNumber>
    </recommendedName>
</protein>
<proteinExistence type="predicted"/>
<dbReference type="InterPro" id="IPR050469">
    <property type="entry name" value="Diguanylate_Cyclase"/>
</dbReference>
<comment type="caution">
    <text evidence="6">The sequence shown here is derived from an EMBL/GenBank/DDBJ whole genome shotgun (WGS) entry which is preliminary data.</text>
</comment>
<evidence type="ECO:0000313" key="6">
    <source>
        <dbReference type="EMBL" id="MDR6766373.1"/>
    </source>
</evidence>
<evidence type="ECO:0000256" key="2">
    <source>
        <dbReference type="ARBA" id="ARBA00034247"/>
    </source>
</evidence>
<dbReference type="GO" id="GO:0052621">
    <property type="term" value="F:diguanylate cyclase activity"/>
    <property type="evidence" value="ECO:0007669"/>
    <property type="project" value="UniProtKB-EC"/>
</dbReference>
<dbReference type="GO" id="GO:1902201">
    <property type="term" value="P:negative regulation of bacterial-type flagellum-dependent cell motility"/>
    <property type="evidence" value="ECO:0007669"/>
    <property type="project" value="TreeGrafter"/>
</dbReference>
<dbReference type="Proteomes" id="UP001253458">
    <property type="component" value="Unassembled WGS sequence"/>
</dbReference>
<dbReference type="PROSITE" id="PS50885">
    <property type="entry name" value="HAMP"/>
    <property type="match status" value="1"/>
</dbReference>
<feature type="transmembrane region" description="Helical" evidence="3">
    <location>
        <begin position="310"/>
        <end position="330"/>
    </location>
</feature>
<keyword evidence="8" id="KW-1185">Reference proteome</keyword>
<dbReference type="EC" id="2.7.7.65" evidence="1"/>
<evidence type="ECO:0000313" key="9">
    <source>
        <dbReference type="Proteomes" id="UP001253458"/>
    </source>
</evidence>
<dbReference type="FunFam" id="3.30.70.270:FF:000001">
    <property type="entry name" value="Diguanylate cyclase domain protein"/>
    <property type="match status" value="1"/>
</dbReference>
<dbReference type="EMBL" id="JAVDTL010000002">
    <property type="protein sequence ID" value="MDR6766373.1"/>
    <property type="molecule type" value="Genomic_DNA"/>
</dbReference>
<dbReference type="GO" id="GO:0007165">
    <property type="term" value="P:signal transduction"/>
    <property type="evidence" value="ECO:0007669"/>
    <property type="project" value="InterPro"/>
</dbReference>
<dbReference type="AlphaFoldDB" id="A0AAJ2BSF0"/>
<dbReference type="SUPFAM" id="SSF55073">
    <property type="entry name" value="Nucleotide cyclase"/>
    <property type="match status" value="1"/>
</dbReference>
<dbReference type="GO" id="GO:0043709">
    <property type="term" value="P:cell adhesion involved in single-species biofilm formation"/>
    <property type="evidence" value="ECO:0007669"/>
    <property type="project" value="TreeGrafter"/>
</dbReference>
<reference evidence="6 8" key="1">
    <citation type="submission" date="2023-07" db="EMBL/GenBank/DDBJ databases">
        <title>Sorghum-associated microbial communities from plants grown in Nebraska, USA.</title>
        <authorList>
            <person name="Schachtman D."/>
        </authorList>
    </citation>
    <scope>NUCLEOTIDE SEQUENCE</scope>
    <source>
        <strain evidence="7 8">BE105</strain>
        <strain evidence="6">BE69</strain>
    </source>
</reference>
<dbReference type="SMART" id="SM00267">
    <property type="entry name" value="GGDEF"/>
    <property type="match status" value="1"/>
</dbReference>
<evidence type="ECO:0000313" key="8">
    <source>
        <dbReference type="Proteomes" id="UP001249076"/>
    </source>
</evidence>
<dbReference type="Gene3D" id="3.30.70.270">
    <property type="match status" value="1"/>
</dbReference>
<dbReference type="RefSeq" id="WP_209817324.1">
    <property type="nucleotide sequence ID" value="NZ_JAVDTL010000002.1"/>
</dbReference>
<dbReference type="InterPro" id="IPR029787">
    <property type="entry name" value="Nucleotide_cyclase"/>
</dbReference>
<feature type="domain" description="GGDEF" evidence="5">
    <location>
        <begin position="438"/>
        <end position="567"/>
    </location>
</feature>
<gene>
    <name evidence="6" type="ORF">J2W88_001638</name>
    <name evidence="7" type="ORF">J2W93_001517</name>
</gene>
<feature type="domain" description="HAMP" evidence="4">
    <location>
        <begin position="331"/>
        <end position="384"/>
    </location>
</feature>
<evidence type="ECO:0000259" key="5">
    <source>
        <dbReference type="PROSITE" id="PS50887"/>
    </source>
</evidence>
<name>A0AAJ2BSF0_ACIDE</name>
<dbReference type="GO" id="GO:0005886">
    <property type="term" value="C:plasma membrane"/>
    <property type="evidence" value="ECO:0007669"/>
    <property type="project" value="TreeGrafter"/>
</dbReference>
<dbReference type="Pfam" id="PF00990">
    <property type="entry name" value="GGDEF"/>
    <property type="match status" value="1"/>
</dbReference>
<dbReference type="InterPro" id="IPR043128">
    <property type="entry name" value="Rev_trsase/Diguanyl_cyclase"/>
</dbReference>
<accession>A0AAJ2BSF0</accession>
<comment type="catalytic activity">
    <reaction evidence="2">
        <text>2 GTP = 3',3'-c-di-GMP + 2 diphosphate</text>
        <dbReference type="Rhea" id="RHEA:24898"/>
        <dbReference type="ChEBI" id="CHEBI:33019"/>
        <dbReference type="ChEBI" id="CHEBI:37565"/>
        <dbReference type="ChEBI" id="CHEBI:58805"/>
        <dbReference type="EC" id="2.7.7.65"/>
    </reaction>
</comment>
<keyword evidence="3" id="KW-1133">Transmembrane helix</keyword>
<keyword evidence="3" id="KW-0812">Transmembrane</keyword>
<sequence length="567" mass="60950">MMLITRFSDHSLRMQIALVFGALVVGLSVLLSLGFGELLKHRIQRDAGNSLQVVAENAGKLLALGLMQRSLEAEVMASAEVVWSKGLDSAEAQHMLARSQAMQPTNVWIGVADAQGVVRNATNGLLVGQSVAQRPWFQHGLQGVHVGDVHAAQLLESLLPPTATGEPHRFVDFAAPIRIGPTTVGVFAIHGSWQWTREVLESLTPASSDESALELFIFDRQGTLIFAPGGRTEVMRAAGQRLPEGIQINNNRDGGGSTQTTVARWQDGKRYLTAATQLQPRNAASDLGWRIVARQPVELAFAEADDTVQLALAIGLVAALFASALAWLAARRLSVDLYALADAASGVEAGRPGSDIPAMQSSREVQQLSQSLGRMTHHLLAAREAMEEKVRLRTLELEAANRALDLQARTDALTGLLNRRGFETQMAFAVALARRSSRPLSLITVDVDHFKRVNDTYGHEAGDEVLRRLARTLESRLRGSDVVARLGGEEFVALLPDTDLNGAQSIAQALVTAMAEQQDPVVGTITVSAGVATMRGAEDNGAAMLRRGDAALYEAKGQGRNRVCVEA</sequence>